<dbReference type="Pfam" id="PF07690">
    <property type="entry name" value="MFS_1"/>
    <property type="match status" value="1"/>
</dbReference>
<keyword evidence="8" id="KW-1185">Reference proteome</keyword>
<evidence type="ECO:0000259" key="6">
    <source>
        <dbReference type="PROSITE" id="PS50850"/>
    </source>
</evidence>
<dbReference type="PANTHER" id="PTHR23502">
    <property type="entry name" value="MAJOR FACILITATOR SUPERFAMILY"/>
    <property type="match status" value="1"/>
</dbReference>
<dbReference type="GO" id="GO:0022857">
    <property type="term" value="F:transmembrane transporter activity"/>
    <property type="evidence" value="ECO:0007669"/>
    <property type="project" value="InterPro"/>
</dbReference>
<dbReference type="EMBL" id="JAQJAN010000002">
    <property type="protein sequence ID" value="KAJ5737922.1"/>
    <property type="molecule type" value="Genomic_DNA"/>
</dbReference>
<dbReference type="SUPFAM" id="SSF103473">
    <property type="entry name" value="MFS general substrate transporter"/>
    <property type="match status" value="1"/>
</dbReference>
<dbReference type="Proteomes" id="UP001215712">
    <property type="component" value="Unassembled WGS sequence"/>
</dbReference>
<evidence type="ECO:0000313" key="7">
    <source>
        <dbReference type="EMBL" id="KAJ5737922.1"/>
    </source>
</evidence>
<feature type="transmembrane region" description="Helical" evidence="5">
    <location>
        <begin position="109"/>
        <end position="129"/>
    </location>
</feature>
<dbReference type="PROSITE" id="PS50850">
    <property type="entry name" value="MFS"/>
    <property type="match status" value="1"/>
</dbReference>
<dbReference type="GO" id="GO:0016020">
    <property type="term" value="C:membrane"/>
    <property type="evidence" value="ECO:0007669"/>
    <property type="project" value="UniProtKB-SubCell"/>
</dbReference>
<dbReference type="InterPro" id="IPR020846">
    <property type="entry name" value="MFS_dom"/>
</dbReference>
<evidence type="ECO:0000313" key="8">
    <source>
        <dbReference type="Proteomes" id="UP001215712"/>
    </source>
</evidence>
<sequence length="154" mass="16808">MSIFILVYAVGALFLGPFSEQYSRAIILQLANLFYLAFNIGCGFAQNKSELLAFRFFTGLGVGGGVLGDTFRAEERGSAIAVFSLAPLLSRSLGPTIGGFIAENTSWRWVFYATSIATGIAQVAGIFFLRETYTPQLLKIKVIKLRKETGDPSY</sequence>
<gene>
    <name evidence="7" type="ORF">N7493_001077</name>
</gene>
<dbReference type="Gene3D" id="1.20.1720.10">
    <property type="entry name" value="Multidrug resistance protein D"/>
    <property type="match status" value="1"/>
</dbReference>
<keyword evidence="3 5" id="KW-1133">Transmembrane helix</keyword>
<comment type="subcellular location">
    <subcellularLocation>
        <location evidence="1">Membrane</location>
        <topology evidence="1">Multi-pass membrane protein</topology>
    </subcellularLocation>
</comment>
<accession>A0AAD6HTZ8</accession>
<evidence type="ECO:0000256" key="1">
    <source>
        <dbReference type="ARBA" id="ARBA00004141"/>
    </source>
</evidence>
<dbReference type="AlphaFoldDB" id="A0AAD6HTZ8"/>
<keyword evidence="2 5" id="KW-0812">Transmembrane</keyword>
<dbReference type="PANTHER" id="PTHR23502:SF60">
    <property type="entry name" value="MAJOR FACILITATOR SUPERFAMILY (MFS) PROFILE DOMAIN-CONTAINING PROTEIN-RELATED"/>
    <property type="match status" value="1"/>
</dbReference>
<protein>
    <recommendedName>
        <fullName evidence="6">Major facilitator superfamily (MFS) profile domain-containing protein</fullName>
    </recommendedName>
</protein>
<evidence type="ECO:0000256" key="4">
    <source>
        <dbReference type="ARBA" id="ARBA00023136"/>
    </source>
</evidence>
<organism evidence="7 8">
    <name type="scientific">Penicillium malachiteum</name>
    <dbReference type="NCBI Taxonomy" id="1324776"/>
    <lineage>
        <taxon>Eukaryota</taxon>
        <taxon>Fungi</taxon>
        <taxon>Dikarya</taxon>
        <taxon>Ascomycota</taxon>
        <taxon>Pezizomycotina</taxon>
        <taxon>Eurotiomycetes</taxon>
        <taxon>Eurotiomycetidae</taxon>
        <taxon>Eurotiales</taxon>
        <taxon>Aspergillaceae</taxon>
        <taxon>Penicillium</taxon>
    </lineage>
</organism>
<evidence type="ECO:0000256" key="5">
    <source>
        <dbReference type="SAM" id="Phobius"/>
    </source>
</evidence>
<reference evidence="7" key="2">
    <citation type="submission" date="2023-01" db="EMBL/GenBank/DDBJ databases">
        <authorList>
            <person name="Petersen C."/>
        </authorList>
    </citation>
    <scope>NUCLEOTIDE SEQUENCE</scope>
    <source>
        <strain evidence="7">IBT 17514</strain>
    </source>
</reference>
<proteinExistence type="predicted"/>
<keyword evidence="4 5" id="KW-0472">Membrane</keyword>
<dbReference type="InterPro" id="IPR011701">
    <property type="entry name" value="MFS"/>
</dbReference>
<name>A0AAD6HTZ8_9EURO</name>
<feature type="domain" description="Major facilitator superfamily (MFS) profile" evidence="6">
    <location>
        <begin position="1"/>
        <end position="154"/>
    </location>
</feature>
<comment type="caution">
    <text evidence="7">The sequence shown here is derived from an EMBL/GenBank/DDBJ whole genome shotgun (WGS) entry which is preliminary data.</text>
</comment>
<dbReference type="InterPro" id="IPR036259">
    <property type="entry name" value="MFS_trans_sf"/>
</dbReference>
<evidence type="ECO:0000256" key="3">
    <source>
        <dbReference type="ARBA" id="ARBA00022989"/>
    </source>
</evidence>
<evidence type="ECO:0000256" key="2">
    <source>
        <dbReference type="ARBA" id="ARBA00022692"/>
    </source>
</evidence>
<reference evidence="7" key="1">
    <citation type="journal article" date="2023" name="IMA Fungus">
        <title>Comparative genomic study of the Penicillium genus elucidates a diverse pangenome and 15 lateral gene transfer events.</title>
        <authorList>
            <person name="Petersen C."/>
            <person name="Sorensen T."/>
            <person name="Nielsen M.R."/>
            <person name="Sondergaard T.E."/>
            <person name="Sorensen J.L."/>
            <person name="Fitzpatrick D.A."/>
            <person name="Frisvad J.C."/>
            <person name="Nielsen K.L."/>
        </authorList>
    </citation>
    <scope>NUCLEOTIDE SEQUENCE</scope>
    <source>
        <strain evidence="7">IBT 17514</strain>
    </source>
</reference>